<evidence type="ECO:0000256" key="14">
    <source>
        <dbReference type="RuleBase" id="RU366074"/>
    </source>
</evidence>
<keyword evidence="5 14" id="KW-0444">Lipid biosynthesis</keyword>
<dbReference type="CDD" id="cd05333">
    <property type="entry name" value="BKR_SDR_c"/>
    <property type="match status" value="1"/>
</dbReference>
<dbReference type="PATRIC" id="fig|83552.4.peg.463"/>
<dbReference type="InterPro" id="IPR020904">
    <property type="entry name" value="Sc_DH/Rdtase_CS"/>
</dbReference>
<evidence type="ECO:0000256" key="11">
    <source>
        <dbReference type="ARBA" id="ARBA00048508"/>
    </source>
</evidence>
<accession>A0A0C1EB29</accession>
<dbReference type="Proteomes" id="UP000031307">
    <property type="component" value="Unassembled WGS sequence"/>
</dbReference>
<dbReference type="NCBIfam" id="TIGR01830">
    <property type="entry name" value="3oxo_ACP_reduc"/>
    <property type="match status" value="1"/>
</dbReference>
<dbReference type="PANTHER" id="PTHR42879:SF2">
    <property type="entry name" value="3-OXOACYL-[ACYL-CARRIER-PROTEIN] REDUCTASE FABG"/>
    <property type="match status" value="1"/>
</dbReference>
<proteinExistence type="inferred from homology"/>
<dbReference type="EC" id="1.1.1.100" evidence="14"/>
<evidence type="ECO:0000256" key="2">
    <source>
        <dbReference type="ARBA" id="ARBA00005194"/>
    </source>
</evidence>
<feature type="binding site" evidence="13">
    <location>
        <position position="197"/>
    </location>
    <ligand>
        <name>NADP(+)</name>
        <dbReference type="ChEBI" id="CHEBI:58349"/>
    </ligand>
</feature>
<evidence type="ECO:0000313" key="17">
    <source>
        <dbReference type="Proteomes" id="UP000031307"/>
    </source>
</evidence>
<feature type="binding site" evidence="13">
    <location>
        <begin position="72"/>
        <end position="73"/>
    </location>
    <ligand>
        <name>NADP(+)</name>
        <dbReference type="ChEBI" id="CHEBI:58349"/>
    </ligand>
</feature>
<comment type="function">
    <text evidence="1 14">Catalyzes the NADPH-dependent reduction of beta-ketoacyl-ACP substrates to beta-hydroxyacyl-ACP products, the first reductive step in the elongation cycle of fatty acid biosynthesis.</text>
</comment>
<keyword evidence="10 14" id="KW-0275">Fatty acid biosynthesis</keyword>
<dbReference type="InterPro" id="IPR002347">
    <property type="entry name" value="SDR_fam"/>
</dbReference>
<dbReference type="GO" id="GO:0004316">
    <property type="term" value="F:3-oxoacyl-[acyl-carrier-protein] reductase (NADPH) activity"/>
    <property type="evidence" value="ECO:0007669"/>
    <property type="project" value="UniProtKB-UniRule"/>
</dbReference>
<dbReference type="PRINTS" id="PR00081">
    <property type="entry name" value="GDHRDH"/>
</dbReference>
<evidence type="ECO:0000256" key="5">
    <source>
        <dbReference type="ARBA" id="ARBA00022516"/>
    </source>
</evidence>
<keyword evidence="6 14" id="KW-0276">Fatty acid metabolism</keyword>
<evidence type="ECO:0000256" key="1">
    <source>
        <dbReference type="ARBA" id="ARBA00002607"/>
    </source>
</evidence>
<dbReference type="PANTHER" id="PTHR42879">
    <property type="entry name" value="3-OXOACYL-(ACYL-CARRIER-PROTEIN) REDUCTASE"/>
    <property type="match status" value="1"/>
</dbReference>
<evidence type="ECO:0000256" key="10">
    <source>
        <dbReference type="ARBA" id="ARBA00023160"/>
    </source>
</evidence>
<evidence type="ECO:0000256" key="9">
    <source>
        <dbReference type="ARBA" id="ARBA00023098"/>
    </source>
</evidence>
<dbReference type="EMBL" id="JSAM01000026">
    <property type="protein sequence ID" value="KIA78342.1"/>
    <property type="molecule type" value="Genomic_DNA"/>
</dbReference>
<evidence type="ECO:0000313" key="16">
    <source>
        <dbReference type="EMBL" id="KIA78342.1"/>
    </source>
</evidence>
<dbReference type="Gene3D" id="3.40.50.720">
    <property type="entry name" value="NAD(P)-binding Rossmann-like Domain"/>
    <property type="match status" value="1"/>
</dbReference>
<dbReference type="InterPro" id="IPR050259">
    <property type="entry name" value="SDR"/>
</dbReference>
<feature type="binding site" evidence="13">
    <location>
        <position position="99"/>
    </location>
    <ligand>
        <name>NADP(+)</name>
        <dbReference type="ChEBI" id="CHEBI:58349"/>
    </ligand>
</feature>
<dbReference type="GO" id="GO:0006633">
    <property type="term" value="P:fatty acid biosynthetic process"/>
    <property type="evidence" value="ECO:0007669"/>
    <property type="project" value="UniProtKB-UniPathway"/>
</dbReference>
<evidence type="ECO:0000256" key="3">
    <source>
        <dbReference type="ARBA" id="ARBA00006484"/>
    </source>
</evidence>
<dbReference type="InterPro" id="IPR036291">
    <property type="entry name" value="NAD(P)-bd_dom_sf"/>
</dbReference>
<comment type="subunit">
    <text evidence="4 14">Homotetramer.</text>
</comment>
<keyword evidence="8 14" id="KW-0560">Oxidoreductase</keyword>
<comment type="similarity">
    <text evidence="3 14">Belongs to the short-chain dehydrogenases/reductases (SDR) family.</text>
</comment>
<comment type="catalytic activity">
    <reaction evidence="11 14">
        <text>a (3R)-hydroxyacyl-[ACP] + NADP(+) = a 3-oxoacyl-[ACP] + NADPH + H(+)</text>
        <dbReference type="Rhea" id="RHEA:17397"/>
        <dbReference type="Rhea" id="RHEA-COMP:9916"/>
        <dbReference type="Rhea" id="RHEA-COMP:9945"/>
        <dbReference type="ChEBI" id="CHEBI:15378"/>
        <dbReference type="ChEBI" id="CHEBI:57783"/>
        <dbReference type="ChEBI" id="CHEBI:58349"/>
        <dbReference type="ChEBI" id="CHEBI:78776"/>
        <dbReference type="ChEBI" id="CHEBI:78827"/>
        <dbReference type="EC" id="1.1.1.100"/>
    </reaction>
</comment>
<evidence type="ECO:0000256" key="7">
    <source>
        <dbReference type="ARBA" id="ARBA00022857"/>
    </source>
</evidence>
<dbReference type="PRINTS" id="PR00080">
    <property type="entry name" value="SDRFAMILY"/>
</dbReference>
<keyword evidence="9 14" id="KW-0443">Lipid metabolism</keyword>
<keyword evidence="7 13" id="KW-0521">NADP</keyword>
<dbReference type="Pfam" id="PF13561">
    <property type="entry name" value="adh_short_C2"/>
    <property type="match status" value="1"/>
</dbReference>
<name>A0A0C1EB29_9BACT</name>
<feature type="active site" description="Proton acceptor" evidence="12">
    <location>
        <position position="164"/>
    </location>
</feature>
<comment type="caution">
    <text evidence="16">The sequence shown here is derived from an EMBL/GenBank/DDBJ whole genome shotgun (WGS) entry which is preliminary data.</text>
</comment>
<feature type="domain" description="Ketoreductase" evidence="15">
    <location>
        <begin position="14"/>
        <end position="195"/>
    </location>
</feature>
<gene>
    <name evidence="16" type="primary">fabG</name>
    <name evidence="16" type="ORF">DB43_EF00240</name>
</gene>
<feature type="binding site" evidence="13">
    <location>
        <position position="45"/>
    </location>
    <ligand>
        <name>NADP(+)</name>
        <dbReference type="ChEBI" id="CHEBI:58349"/>
    </ligand>
</feature>
<dbReference type="SMART" id="SM00822">
    <property type="entry name" value="PKS_KR"/>
    <property type="match status" value="1"/>
</dbReference>
<evidence type="ECO:0000256" key="12">
    <source>
        <dbReference type="PIRSR" id="PIRSR611284-1"/>
    </source>
</evidence>
<dbReference type="GO" id="GO:0051287">
    <property type="term" value="F:NAD binding"/>
    <property type="evidence" value="ECO:0007669"/>
    <property type="project" value="UniProtKB-UniRule"/>
</dbReference>
<dbReference type="FunFam" id="3.40.50.720:FF:000115">
    <property type="entry name" value="3-oxoacyl-[acyl-carrier-protein] reductase FabG"/>
    <property type="match status" value="1"/>
</dbReference>
<dbReference type="InterPro" id="IPR011284">
    <property type="entry name" value="3oxo_ACP_reduc"/>
</dbReference>
<dbReference type="NCBIfam" id="NF005559">
    <property type="entry name" value="PRK07231.1"/>
    <property type="match status" value="1"/>
</dbReference>
<evidence type="ECO:0000259" key="15">
    <source>
        <dbReference type="SMART" id="SM00822"/>
    </source>
</evidence>
<evidence type="ECO:0000256" key="13">
    <source>
        <dbReference type="PIRSR" id="PIRSR611284-2"/>
    </source>
</evidence>
<comment type="pathway">
    <text evidence="2 14">Lipid metabolism; fatty acid biosynthesis.</text>
</comment>
<dbReference type="PROSITE" id="PS00061">
    <property type="entry name" value="ADH_SHORT"/>
    <property type="match status" value="1"/>
</dbReference>
<evidence type="ECO:0000256" key="6">
    <source>
        <dbReference type="ARBA" id="ARBA00022832"/>
    </source>
</evidence>
<evidence type="ECO:0000256" key="4">
    <source>
        <dbReference type="ARBA" id="ARBA00011881"/>
    </source>
</evidence>
<dbReference type="AlphaFoldDB" id="A0A0C1EB29"/>
<dbReference type="NCBIfam" id="NF009466">
    <property type="entry name" value="PRK12826.1-2"/>
    <property type="match status" value="1"/>
</dbReference>
<dbReference type="UniPathway" id="UPA00094"/>
<dbReference type="SUPFAM" id="SSF51735">
    <property type="entry name" value="NAD(P)-binding Rossmann-fold domains"/>
    <property type="match status" value="1"/>
</dbReference>
<dbReference type="InterPro" id="IPR057326">
    <property type="entry name" value="KR_dom"/>
</dbReference>
<sequence length="256" mass="26918">MNKELSMITLSPASIALVTGGNAGIGKAIAQNLAQAGATVIIFGTNAERGQAAVGEINALTGKPSTTFFQVNVANTAEVDQAIQTILAQFGHVDILVNNAGITRDGLLMKMSEADWDEVMDTNVKSCYNLCKALARTMIKTRKGKIINISSVIGLTGNAGQVNYASSKAALIGFTKALAKELAPRNICVNCIAPGFIETRMTDVMTETQRKSILDSIPLGRMGSPEDIAQATLYLASPASDYMTGQVLVVDGGMVM</sequence>
<organism evidence="16 17">
    <name type="scientific">Parachlamydia acanthamoebae</name>
    <dbReference type="NCBI Taxonomy" id="83552"/>
    <lineage>
        <taxon>Bacteria</taxon>
        <taxon>Pseudomonadati</taxon>
        <taxon>Chlamydiota</taxon>
        <taxon>Chlamydiia</taxon>
        <taxon>Parachlamydiales</taxon>
        <taxon>Parachlamydiaceae</taxon>
        <taxon>Parachlamydia</taxon>
    </lineage>
</organism>
<feature type="binding site" evidence="13">
    <location>
        <begin position="164"/>
        <end position="168"/>
    </location>
    <ligand>
        <name>NADP(+)</name>
        <dbReference type="ChEBI" id="CHEBI:58349"/>
    </ligand>
</feature>
<protein>
    <recommendedName>
        <fullName evidence="14">3-oxoacyl-[acyl-carrier-protein] reductase</fullName>
        <ecNumber evidence="14">1.1.1.100</ecNumber>
    </recommendedName>
</protein>
<evidence type="ECO:0000256" key="8">
    <source>
        <dbReference type="ARBA" id="ARBA00023002"/>
    </source>
</evidence>
<reference evidence="16 17" key="1">
    <citation type="journal article" date="2014" name="Mol. Biol. Evol.">
        <title>Massive expansion of Ubiquitination-related gene families within the Chlamydiae.</title>
        <authorList>
            <person name="Domman D."/>
            <person name="Collingro A."/>
            <person name="Lagkouvardos I."/>
            <person name="Gehre L."/>
            <person name="Weinmaier T."/>
            <person name="Rattei T."/>
            <person name="Subtil A."/>
            <person name="Horn M."/>
        </authorList>
    </citation>
    <scope>NUCLEOTIDE SEQUENCE [LARGE SCALE GENOMIC DNA]</scope>
    <source>
        <strain evidence="16 17">OEW1</strain>
    </source>
</reference>